<reference evidence="2" key="1">
    <citation type="submission" date="2022-01" db="EMBL/GenBank/DDBJ databases">
        <title>Paenibacillus spongiae sp. nov., isolated from marine sponge.</title>
        <authorList>
            <person name="Li Z."/>
            <person name="Zhang M."/>
        </authorList>
    </citation>
    <scope>NUCLEOTIDE SEQUENCE</scope>
    <source>
        <strain evidence="2">PHS-Z3</strain>
    </source>
</reference>
<evidence type="ECO:0000256" key="1">
    <source>
        <dbReference type="SAM" id="Phobius"/>
    </source>
</evidence>
<dbReference type="SUPFAM" id="SSF54427">
    <property type="entry name" value="NTF2-like"/>
    <property type="match status" value="1"/>
</dbReference>
<accession>A0ABY5SCD8</accession>
<sequence length="172" mass="19937">MIRRKRMRRLPVGWLVIGVIIIGALWVTWHNGTRVFKPETGGGAAEIVERFYKAEQAGDFGSAWELFHPLMQKRFDKAGYIQKRAHIVLQDFEVKTFEYEVGEPELVAGWRMDHETPEFAEAYRVVVKQLFRSPYGNFEIVQPCYAVEESGKWSMLWSYENASAVEESVSKD</sequence>
<organism evidence="2 3">
    <name type="scientific">Paenibacillus spongiae</name>
    <dbReference type="NCBI Taxonomy" id="2909671"/>
    <lineage>
        <taxon>Bacteria</taxon>
        <taxon>Bacillati</taxon>
        <taxon>Bacillota</taxon>
        <taxon>Bacilli</taxon>
        <taxon>Bacillales</taxon>
        <taxon>Paenibacillaceae</taxon>
        <taxon>Paenibacillus</taxon>
    </lineage>
</organism>
<gene>
    <name evidence="2" type="ORF">L1F29_07340</name>
</gene>
<dbReference type="EMBL" id="CP091430">
    <property type="protein sequence ID" value="UVI31627.1"/>
    <property type="molecule type" value="Genomic_DNA"/>
</dbReference>
<keyword evidence="1" id="KW-0472">Membrane</keyword>
<feature type="transmembrane region" description="Helical" evidence="1">
    <location>
        <begin position="12"/>
        <end position="29"/>
    </location>
</feature>
<proteinExistence type="predicted"/>
<dbReference type="InterPro" id="IPR032710">
    <property type="entry name" value="NTF2-like_dom_sf"/>
</dbReference>
<name>A0ABY5SCD8_9BACL</name>
<dbReference type="Proteomes" id="UP001057877">
    <property type="component" value="Chromosome"/>
</dbReference>
<keyword evidence="1" id="KW-0812">Transmembrane</keyword>
<evidence type="ECO:0000313" key="3">
    <source>
        <dbReference type="Proteomes" id="UP001057877"/>
    </source>
</evidence>
<protein>
    <submittedName>
        <fullName evidence="2">Uncharacterized protein</fullName>
    </submittedName>
</protein>
<evidence type="ECO:0000313" key="2">
    <source>
        <dbReference type="EMBL" id="UVI31627.1"/>
    </source>
</evidence>
<keyword evidence="3" id="KW-1185">Reference proteome</keyword>
<dbReference type="RefSeq" id="WP_258387689.1">
    <property type="nucleotide sequence ID" value="NZ_CP091430.1"/>
</dbReference>
<keyword evidence="1" id="KW-1133">Transmembrane helix</keyword>